<evidence type="ECO:0000256" key="5">
    <source>
        <dbReference type="ARBA" id="ARBA00022880"/>
    </source>
</evidence>
<evidence type="ECO:0000313" key="7">
    <source>
        <dbReference type="EMBL" id="GAD46934.1"/>
    </source>
</evidence>
<feature type="binding site" evidence="6">
    <location>
        <position position="90"/>
    </location>
    <ligand>
        <name>Zn(2+)</name>
        <dbReference type="ChEBI" id="CHEBI:29105"/>
    </ligand>
</feature>
<comment type="subcellular location">
    <subcellularLocation>
        <location evidence="6">Cytoplasm</location>
        <location evidence="6">Nucleoid</location>
    </subcellularLocation>
    <text evidence="6">Localizes in tight foci, which correspond to the replisome at mid-cell throughout the cell cycle.</text>
</comment>
<dbReference type="HAMAP" id="MF_01159">
    <property type="entry name" value="YabA"/>
    <property type="match status" value="1"/>
</dbReference>
<keyword evidence="1 6" id="KW-0963">Cytoplasm</keyword>
<keyword evidence="4 6" id="KW-0862">Zinc</keyword>
<evidence type="ECO:0000256" key="4">
    <source>
        <dbReference type="ARBA" id="ARBA00022833"/>
    </source>
</evidence>
<comment type="caution">
    <text evidence="7">The sequence shown here is derived from an EMBL/GenBank/DDBJ whole genome shotgun (WGS) entry which is preliminary data.</text>
</comment>
<dbReference type="InterPro" id="IPR010377">
    <property type="entry name" value="YabA"/>
</dbReference>
<sequence length="116" mass="13935">MLRWHRKMVVRMNKKELFDALDEFSQNLLVTLAEVEAIKKNLRSVVEENVALCLENDKLRERLEQVEHAATPKTKRNRDNLRKLYEDGFHVCTDFYGQRRENDAECMFCDELLFRE</sequence>
<dbReference type="AlphaFoldDB" id="A0AAN4P9L9"/>
<dbReference type="GO" id="GO:0008270">
    <property type="term" value="F:zinc ion binding"/>
    <property type="evidence" value="ECO:0007669"/>
    <property type="project" value="UniProtKB-UniRule"/>
</dbReference>
<evidence type="ECO:0000256" key="3">
    <source>
        <dbReference type="ARBA" id="ARBA00022723"/>
    </source>
</evidence>
<comment type="function">
    <text evidence="6">Involved in control of chromosome replication initiation. Inhibits the cooperative binding of DnaA to the oriC region, thus negatively regulating initiation of chromosome replication. Inhibits the ability of DnaA-ATP to form a helix on DNA; does not disassemble preformed DnaA-DNA helices. Decreases the residence time of DnaA on the chromosome at its binding sites (oriC, replication forks and promoter-binding sites). Tethers DnaA to the replication machinery via the DNA polymerase beta sliding clamp subunit (dnaN). Associates with oriC and other DnaA targets on the chromosome in a DnaA-dependent manner.</text>
</comment>
<keyword evidence="2 6" id="KW-0235">DNA replication</keyword>
<dbReference type="GO" id="GO:0008156">
    <property type="term" value="P:negative regulation of DNA replication"/>
    <property type="evidence" value="ECO:0007669"/>
    <property type="project" value="UniProtKB-UniRule"/>
</dbReference>
<evidence type="ECO:0000256" key="2">
    <source>
        <dbReference type="ARBA" id="ARBA00022705"/>
    </source>
</evidence>
<feature type="binding site" evidence="6">
    <location>
        <position position="109"/>
    </location>
    <ligand>
        <name>Zn(2+)</name>
        <dbReference type="ChEBI" id="CHEBI:29105"/>
    </ligand>
</feature>
<dbReference type="Pfam" id="PF06156">
    <property type="entry name" value="YabA"/>
    <property type="match status" value="1"/>
</dbReference>
<organism evidence="7 8">
    <name type="scientific">Streptococcus anginosus T5</name>
    <dbReference type="NCBI Taxonomy" id="1163302"/>
    <lineage>
        <taxon>Bacteria</taxon>
        <taxon>Bacillati</taxon>
        <taxon>Bacillota</taxon>
        <taxon>Bacilli</taxon>
        <taxon>Lactobacillales</taxon>
        <taxon>Streptococcaceae</taxon>
        <taxon>Streptococcus</taxon>
        <taxon>Streptococcus anginosus group</taxon>
    </lineage>
</organism>
<dbReference type="NCBIfam" id="NF009640">
    <property type="entry name" value="PRK13169.1-1"/>
    <property type="match status" value="1"/>
</dbReference>
<dbReference type="PIRSF" id="PIRSF021439">
    <property type="entry name" value="DUF972"/>
    <property type="match status" value="1"/>
</dbReference>
<feature type="binding site" evidence="6">
    <location>
        <position position="106"/>
    </location>
    <ligand>
        <name>Zn(2+)</name>
        <dbReference type="ChEBI" id="CHEBI:29105"/>
    </ligand>
</feature>
<keyword evidence="5 6" id="KW-0236">DNA replication inhibitor</keyword>
<protein>
    <recommendedName>
        <fullName evidence="6">Replication initiation control protein YabA</fullName>
    </recommendedName>
</protein>
<comment type="subunit">
    <text evidence="6">Homotetramer. Interacts with both DnaA and DnaN, acting as a bridge between these two proteins.</text>
</comment>
<accession>A0AAN4P9L9</accession>
<keyword evidence="3 6" id="KW-0479">Metal-binding</keyword>
<feature type="binding site" evidence="6">
    <location>
        <position position="92"/>
    </location>
    <ligand>
        <name>Zn(2+)</name>
        <dbReference type="ChEBI" id="CHEBI:29105"/>
    </ligand>
</feature>
<evidence type="ECO:0000256" key="6">
    <source>
        <dbReference type="HAMAP-Rule" id="MF_01159"/>
    </source>
</evidence>
<comment type="cofactor">
    <cofactor evidence="6">
        <name>Zn(2+)</name>
        <dbReference type="ChEBI" id="CHEBI:29105"/>
    </cofactor>
    <text evidence="6">Binds 1 zinc ion per subunit.</text>
</comment>
<dbReference type="GO" id="GO:0043590">
    <property type="term" value="C:bacterial nucleoid"/>
    <property type="evidence" value="ECO:0007669"/>
    <property type="project" value="UniProtKB-UniRule"/>
</dbReference>
<dbReference type="GO" id="GO:0006260">
    <property type="term" value="P:DNA replication"/>
    <property type="evidence" value="ECO:0007669"/>
    <property type="project" value="UniProtKB-KW"/>
</dbReference>
<proteinExistence type="inferred from homology"/>
<dbReference type="EMBL" id="BASY01000014">
    <property type="protein sequence ID" value="GAD46934.1"/>
    <property type="molecule type" value="Genomic_DNA"/>
</dbReference>
<evidence type="ECO:0000256" key="1">
    <source>
        <dbReference type="ARBA" id="ARBA00022490"/>
    </source>
</evidence>
<gene>
    <name evidence="6" type="primary">yabA</name>
    <name evidence="7" type="ORF">ANG6_1429</name>
</gene>
<dbReference type="Proteomes" id="UP000016981">
    <property type="component" value="Unassembled WGS sequence"/>
</dbReference>
<reference evidence="8" key="1">
    <citation type="submission" date="2013-09" db="EMBL/GenBank/DDBJ databases">
        <title>Genome Sequences of seven clinical isolates and type strains of anginosus group streptococci.</title>
        <authorList>
            <person name="Maruyama F."/>
            <person name="Sakurai A."/>
            <person name="Ogura Y."/>
            <person name="Homma H."/>
            <person name="Takahashi N."/>
            <person name="Ohtsubo Y."/>
            <person name="Hoshino T."/>
            <person name="Okahashi N."/>
            <person name="Nakagawa I."/>
            <person name="Kimura S."/>
            <person name="Fujiwara T."/>
            <person name="Hayashi T."/>
            <person name="Shintani S."/>
        </authorList>
    </citation>
    <scope>NUCLEOTIDE SEQUENCE [LARGE SCALE GENOMIC DNA]</scope>
    <source>
        <strain evidence="8">T5</strain>
    </source>
</reference>
<evidence type="ECO:0000313" key="8">
    <source>
        <dbReference type="Proteomes" id="UP000016981"/>
    </source>
</evidence>
<comment type="similarity">
    <text evidence="6">Belongs to the YabA family.</text>
</comment>
<name>A0AAN4P9L9_STRAP</name>